<feature type="binding site" evidence="6">
    <location>
        <position position="71"/>
    </location>
    <ligand>
        <name>Zn(2+)</name>
        <dbReference type="ChEBI" id="CHEBI:29105"/>
        <note>catalytic</note>
    </ligand>
</feature>
<organism evidence="9 10">
    <name type="scientific">Meganyctiphanes norvegica</name>
    <name type="common">Northern krill</name>
    <name type="synonym">Thysanopoda norvegica</name>
    <dbReference type="NCBI Taxonomy" id="48144"/>
    <lineage>
        <taxon>Eukaryota</taxon>
        <taxon>Metazoa</taxon>
        <taxon>Ecdysozoa</taxon>
        <taxon>Arthropoda</taxon>
        <taxon>Crustacea</taxon>
        <taxon>Multicrustacea</taxon>
        <taxon>Malacostraca</taxon>
        <taxon>Eumalacostraca</taxon>
        <taxon>Eucarida</taxon>
        <taxon>Euphausiacea</taxon>
        <taxon>Euphausiidae</taxon>
        <taxon>Meganyctiphanes</taxon>
    </lineage>
</organism>
<dbReference type="EC" id="3.4.24.-" evidence="7"/>
<dbReference type="GO" id="GO:0006508">
    <property type="term" value="P:proteolysis"/>
    <property type="evidence" value="ECO:0007669"/>
    <property type="project" value="UniProtKB-KW"/>
</dbReference>
<accession>A0AAV2Q0M7</accession>
<keyword evidence="3 6" id="KW-0378">Hydrolase</keyword>
<comment type="cofactor">
    <cofactor evidence="6 7">
        <name>Zn(2+)</name>
        <dbReference type="ChEBI" id="CHEBI:29105"/>
    </cofactor>
    <text evidence="6 7">Binds 1 zinc ion per subunit.</text>
</comment>
<evidence type="ECO:0000313" key="9">
    <source>
        <dbReference type="EMBL" id="CAL4067449.1"/>
    </source>
</evidence>
<evidence type="ECO:0000256" key="6">
    <source>
        <dbReference type="PROSITE-ProRule" id="PRU01211"/>
    </source>
</evidence>
<feature type="non-terminal residue" evidence="9">
    <location>
        <position position="1"/>
    </location>
</feature>
<dbReference type="InterPro" id="IPR024079">
    <property type="entry name" value="MetalloPept_cat_dom_sf"/>
</dbReference>
<feature type="non-terminal residue" evidence="9">
    <location>
        <position position="252"/>
    </location>
</feature>
<name>A0AAV2Q0M7_MEGNR</name>
<evidence type="ECO:0000256" key="4">
    <source>
        <dbReference type="ARBA" id="ARBA00022833"/>
    </source>
</evidence>
<comment type="caution">
    <text evidence="9">The sequence shown here is derived from an EMBL/GenBank/DDBJ whole genome shotgun (WGS) entry which is preliminary data.</text>
</comment>
<dbReference type="AlphaFoldDB" id="A0AAV2Q0M7"/>
<keyword evidence="4 6" id="KW-0862">Zinc</keyword>
<dbReference type="Gene3D" id="3.40.390.10">
    <property type="entry name" value="Collagenase (Catalytic Domain)"/>
    <property type="match status" value="1"/>
</dbReference>
<keyword evidence="10" id="KW-1185">Reference proteome</keyword>
<dbReference type="GO" id="GO:0008270">
    <property type="term" value="F:zinc ion binding"/>
    <property type="evidence" value="ECO:0007669"/>
    <property type="project" value="UniProtKB-UniRule"/>
</dbReference>
<proteinExistence type="predicted"/>
<dbReference type="SUPFAM" id="SSF55486">
    <property type="entry name" value="Metalloproteases ('zincins'), catalytic domain"/>
    <property type="match status" value="1"/>
</dbReference>
<keyword evidence="1 6" id="KW-0645">Protease</keyword>
<feature type="binding site" evidence="6">
    <location>
        <position position="81"/>
    </location>
    <ligand>
        <name>Zn(2+)</name>
        <dbReference type="ChEBI" id="CHEBI:29105"/>
        <note>catalytic</note>
    </ligand>
</feature>
<dbReference type="Proteomes" id="UP001497623">
    <property type="component" value="Unassembled WGS sequence"/>
</dbReference>
<dbReference type="PANTHER" id="PTHR10127:SF780">
    <property type="entry name" value="METALLOENDOPEPTIDASE"/>
    <property type="match status" value="1"/>
</dbReference>
<feature type="domain" description="Peptidase M12A" evidence="8">
    <location>
        <begin position="1"/>
        <end position="181"/>
    </location>
</feature>
<evidence type="ECO:0000256" key="3">
    <source>
        <dbReference type="ARBA" id="ARBA00022801"/>
    </source>
</evidence>
<keyword evidence="2 6" id="KW-0479">Metal-binding</keyword>
<evidence type="ECO:0000256" key="1">
    <source>
        <dbReference type="ARBA" id="ARBA00022670"/>
    </source>
</evidence>
<feature type="active site" evidence="6">
    <location>
        <position position="72"/>
    </location>
</feature>
<keyword evidence="5 6" id="KW-0482">Metalloprotease</keyword>
<dbReference type="PANTHER" id="PTHR10127">
    <property type="entry name" value="DISCOIDIN, CUB, EGF, LAMININ , AND ZINC METALLOPROTEASE DOMAIN CONTAINING"/>
    <property type="match status" value="1"/>
</dbReference>
<gene>
    <name evidence="9" type="ORF">MNOR_LOCUS6503</name>
</gene>
<dbReference type="GO" id="GO:0004222">
    <property type="term" value="F:metalloendopeptidase activity"/>
    <property type="evidence" value="ECO:0007669"/>
    <property type="project" value="UniProtKB-UniRule"/>
</dbReference>
<dbReference type="Pfam" id="PF01400">
    <property type="entry name" value="Astacin"/>
    <property type="match status" value="1"/>
</dbReference>
<dbReference type="EMBL" id="CAXKWB010002699">
    <property type="protein sequence ID" value="CAL4067449.1"/>
    <property type="molecule type" value="Genomic_DNA"/>
</dbReference>
<dbReference type="PROSITE" id="PS51864">
    <property type="entry name" value="ASTACIN"/>
    <property type="match status" value="1"/>
</dbReference>
<comment type="caution">
    <text evidence="6">Lacks conserved residue(s) required for the propagation of feature annotation.</text>
</comment>
<dbReference type="SMART" id="SM00235">
    <property type="entry name" value="ZnMc"/>
    <property type="match status" value="1"/>
</dbReference>
<reference evidence="9 10" key="1">
    <citation type="submission" date="2024-05" db="EMBL/GenBank/DDBJ databases">
        <authorList>
            <person name="Wallberg A."/>
        </authorList>
    </citation>
    <scope>NUCLEOTIDE SEQUENCE [LARGE SCALE GENOMIC DNA]</scope>
</reference>
<evidence type="ECO:0000259" key="8">
    <source>
        <dbReference type="PROSITE" id="PS51864"/>
    </source>
</evidence>
<protein>
    <recommendedName>
        <fullName evidence="7">Metalloendopeptidase</fullName>
        <ecNumber evidence="7">3.4.24.-</ecNumber>
    </recommendedName>
</protein>
<evidence type="ECO:0000256" key="7">
    <source>
        <dbReference type="RuleBase" id="RU361183"/>
    </source>
</evidence>
<evidence type="ECO:0000313" key="10">
    <source>
        <dbReference type="Proteomes" id="UP001497623"/>
    </source>
</evidence>
<evidence type="ECO:0000256" key="5">
    <source>
        <dbReference type="ARBA" id="ARBA00023049"/>
    </source>
</evidence>
<feature type="binding site" evidence="6">
    <location>
        <position position="75"/>
    </location>
    <ligand>
        <name>Zn(2+)</name>
        <dbReference type="ChEBI" id="CHEBI:29105"/>
        <note>catalytic</note>
    </ligand>
</feature>
<dbReference type="InterPro" id="IPR001506">
    <property type="entry name" value="Peptidase_M12A"/>
</dbReference>
<dbReference type="InterPro" id="IPR006026">
    <property type="entry name" value="Peptidase_Metallo"/>
</dbReference>
<dbReference type="PRINTS" id="PR00480">
    <property type="entry name" value="ASTACIN"/>
</dbReference>
<evidence type="ECO:0000256" key="2">
    <source>
        <dbReference type="ARBA" id="ARBA00022723"/>
    </source>
</evidence>
<sequence length="252" mass="29237">PDAKLKRTFLQATRYWEEHTCIKFSEAEQLDKHYVKIMQRNQCGARVGRMRFRSGQIFIFNERCSIGTVVHELGHVMGLFHEQQRYDRDDHIILNTKNLKASCGTVSCIPNFLQQSKYNLNTYKIPYDIGSIMHYGPKVFTDSRGLFTARTRDPQLSGLLGQRVRLSHRDKLVVNRMYNCVDKWITRCGRDRELCLNMGYTGANCKCICSPGTTGTNCQNIIGNYYDNVIPKCNREVRTPQVIWASSRDKHR</sequence>